<organism evidence="2 3">
    <name type="scientific">Lithospermum erythrorhizon</name>
    <name type="common">Purple gromwell</name>
    <name type="synonym">Lithospermum officinale var. erythrorhizon</name>
    <dbReference type="NCBI Taxonomy" id="34254"/>
    <lineage>
        <taxon>Eukaryota</taxon>
        <taxon>Viridiplantae</taxon>
        <taxon>Streptophyta</taxon>
        <taxon>Embryophyta</taxon>
        <taxon>Tracheophyta</taxon>
        <taxon>Spermatophyta</taxon>
        <taxon>Magnoliopsida</taxon>
        <taxon>eudicotyledons</taxon>
        <taxon>Gunneridae</taxon>
        <taxon>Pentapetalae</taxon>
        <taxon>asterids</taxon>
        <taxon>lamiids</taxon>
        <taxon>Boraginales</taxon>
        <taxon>Boraginaceae</taxon>
        <taxon>Boraginoideae</taxon>
        <taxon>Lithospermeae</taxon>
        <taxon>Lithospermum</taxon>
    </lineage>
</organism>
<comment type="caution">
    <text evidence="2">The sequence shown here is derived from an EMBL/GenBank/DDBJ whole genome shotgun (WGS) entry which is preliminary data.</text>
</comment>
<dbReference type="Pfam" id="PF22936">
    <property type="entry name" value="Pol_BBD"/>
    <property type="match status" value="1"/>
</dbReference>
<dbReference type="InterPro" id="IPR054722">
    <property type="entry name" value="PolX-like_BBD"/>
</dbReference>
<keyword evidence="3" id="KW-1185">Reference proteome</keyword>
<sequence>MDKIGIVDTSTLPDTWETLVVSLTSSAPGIISRQLVSNTILDEELRRGSNLETKSSFSNNDTLVYEKNKVFKKKDCYSFKRDQANGTVKPKKGENNVAIVDHSHDLIVVDDIGSVCFASEEDEWIIGSEASLHVTPHKKSFYNYTEGDYGEAKMGNQGVSKVVAVGDVHLLTDQGQIIVLKSVRYNPDFRMNLMSSDKLDDDGYYNLFGNGQWKLLSKSKVIALGSKNCTLSKLVAKKNYVCTVESNVDLWHKRHGH</sequence>
<dbReference type="PANTHER" id="PTHR47592:SF27">
    <property type="entry name" value="OS08G0421700 PROTEIN"/>
    <property type="match status" value="1"/>
</dbReference>
<evidence type="ECO:0000313" key="3">
    <source>
        <dbReference type="Proteomes" id="UP001454036"/>
    </source>
</evidence>
<accession>A0AAV3NZ70</accession>
<reference evidence="2 3" key="1">
    <citation type="submission" date="2024-01" db="EMBL/GenBank/DDBJ databases">
        <title>The complete chloroplast genome sequence of Lithospermum erythrorhizon: insights into the phylogenetic relationship among Boraginaceae species and the maternal lineages of purple gromwells.</title>
        <authorList>
            <person name="Okada T."/>
            <person name="Watanabe K."/>
        </authorList>
    </citation>
    <scope>NUCLEOTIDE SEQUENCE [LARGE SCALE GENOMIC DNA]</scope>
</reference>
<proteinExistence type="predicted"/>
<evidence type="ECO:0000313" key="2">
    <source>
        <dbReference type="EMBL" id="GAA0143736.1"/>
    </source>
</evidence>
<feature type="domain" description="Retrovirus-related Pol polyprotein from transposon TNT 1-94-like beta-barrel" evidence="1">
    <location>
        <begin position="124"/>
        <end position="204"/>
    </location>
</feature>
<name>A0AAV3NZ70_LITER</name>
<gene>
    <name evidence="2" type="ORF">LIER_04346</name>
</gene>
<dbReference type="PANTHER" id="PTHR47592">
    <property type="entry name" value="PBF68 PROTEIN"/>
    <property type="match status" value="1"/>
</dbReference>
<dbReference type="EMBL" id="BAABME010000553">
    <property type="protein sequence ID" value="GAA0143736.1"/>
    <property type="molecule type" value="Genomic_DNA"/>
</dbReference>
<evidence type="ECO:0000259" key="1">
    <source>
        <dbReference type="Pfam" id="PF22936"/>
    </source>
</evidence>
<dbReference type="AlphaFoldDB" id="A0AAV3NZ70"/>
<protein>
    <recommendedName>
        <fullName evidence="1">Retrovirus-related Pol polyprotein from transposon TNT 1-94-like beta-barrel domain-containing protein</fullName>
    </recommendedName>
</protein>
<dbReference type="Proteomes" id="UP001454036">
    <property type="component" value="Unassembled WGS sequence"/>
</dbReference>